<accession>A0AAF0W284</accession>
<evidence type="ECO:0008006" key="5">
    <source>
        <dbReference type="Google" id="ProtNLM"/>
    </source>
</evidence>
<gene>
    <name evidence="3" type="ORF">DCAR_0101169</name>
</gene>
<dbReference type="EMBL" id="CP093343">
    <property type="protein sequence ID" value="WOG82010.1"/>
    <property type="molecule type" value="Genomic_DNA"/>
</dbReference>
<evidence type="ECO:0000313" key="4">
    <source>
        <dbReference type="Proteomes" id="UP000077755"/>
    </source>
</evidence>
<sequence>MHFPTLEDAYLCYEEYVRQCGFDVRNSTNKTDRSGNILGKYMLGSRGGDPYANKLRDMSGNYIEGPSKRTSSQRCFCKARIILKPVPIKGFVIMGFKEEHNHPLATGRSKMFLRCNRNVSVAYQNFIFDCGRANIEPTRAHSLVKEMTSSYEDFDATIADQLWLFWTDAIGRANYDVYGDIISFDPTFRTNRYHMIFVSFTGVDNHWKNVTFAVGLLARENYKNFKWLLRSFKRAMGHVPTTIGPKLASNKKFVRKLKDAVYSDHLTPVQFEERWEAVIAEFNLELNQWLSEMFGIQDQWIPSYFSDNEMASLLRTTSRRGYLCRHSFVALHRCRVKTIPRQFLKARWTKNALQDHTRAWFAFKNLINLAGDDKEKVDTILATMKHINTSFLETTRAQTNNGLAHRADWFITPVESEVVTIRNPDISRNKGCVKGIC</sequence>
<protein>
    <recommendedName>
        <fullName evidence="5">Protein FAR1-RELATED SEQUENCE</fullName>
    </recommendedName>
</protein>
<feature type="domain" description="MULE transposase" evidence="2">
    <location>
        <begin position="182"/>
        <end position="237"/>
    </location>
</feature>
<dbReference type="AlphaFoldDB" id="A0AAF0W284"/>
<reference evidence="3" key="1">
    <citation type="journal article" date="2016" name="Nat. Genet.">
        <title>A high-quality carrot genome assembly provides new insights into carotenoid accumulation and asterid genome evolution.</title>
        <authorList>
            <person name="Iorizzo M."/>
            <person name="Ellison S."/>
            <person name="Senalik D."/>
            <person name="Zeng P."/>
            <person name="Satapoomin P."/>
            <person name="Huang J."/>
            <person name="Bowman M."/>
            <person name="Iovene M."/>
            <person name="Sanseverino W."/>
            <person name="Cavagnaro P."/>
            <person name="Yildiz M."/>
            <person name="Macko-Podgorni A."/>
            <person name="Moranska E."/>
            <person name="Grzebelus E."/>
            <person name="Grzebelus D."/>
            <person name="Ashrafi H."/>
            <person name="Zheng Z."/>
            <person name="Cheng S."/>
            <person name="Spooner D."/>
            <person name="Van Deynze A."/>
            <person name="Simon P."/>
        </authorList>
    </citation>
    <scope>NUCLEOTIDE SEQUENCE</scope>
    <source>
        <tissue evidence="3">Leaf</tissue>
    </source>
</reference>
<dbReference type="Pfam" id="PF03101">
    <property type="entry name" value="FAR1"/>
    <property type="match status" value="1"/>
</dbReference>
<dbReference type="Pfam" id="PF10551">
    <property type="entry name" value="MULE"/>
    <property type="match status" value="1"/>
</dbReference>
<dbReference type="InterPro" id="IPR018289">
    <property type="entry name" value="MULE_transposase_dom"/>
</dbReference>
<proteinExistence type="predicted"/>
<name>A0AAF0W284_DAUCS</name>
<evidence type="ECO:0000313" key="3">
    <source>
        <dbReference type="EMBL" id="WOG82010.1"/>
    </source>
</evidence>
<dbReference type="Proteomes" id="UP000077755">
    <property type="component" value="Chromosome 1"/>
</dbReference>
<keyword evidence="4" id="KW-1185">Reference proteome</keyword>
<evidence type="ECO:0000259" key="1">
    <source>
        <dbReference type="Pfam" id="PF03101"/>
    </source>
</evidence>
<feature type="domain" description="FAR1" evidence="1">
    <location>
        <begin position="13"/>
        <end position="105"/>
    </location>
</feature>
<organism evidence="3 4">
    <name type="scientific">Daucus carota subsp. sativus</name>
    <name type="common">Carrot</name>
    <dbReference type="NCBI Taxonomy" id="79200"/>
    <lineage>
        <taxon>Eukaryota</taxon>
        <taxon>Viridiplantae</taxon>
        <taxon>Streptophyta</taxon>
        <taxon>Embryophyta</taxon>
        <taxon>Tracheophyta</taxon>
        <taxon>Spermatophyta</taxon>
        <taxon>Magnoliopsida</taxon>
        <taxon>eudicotyledons</taxon>
        <taxon>Gunneridae</taxon>
        <taxon>Pentapetalae</taxon>
        <taxon>asterids</taxon>
        <taxon>campanulids</taxon>
        <taxon>Apiales</taxon>
        <taxon>Apiaceae</taxon>
        <taxon>Apioideae</taxon>
        <taxon>Scandiceae</taxon>
        <taxon>Daucinae</taxon>
        <taxon>Daucus</taxon>
        <taxon>Daucus sect. Daucus</taxon>
    </lineage>
</organism>
<evidence type="ECO:0000259" key="2">
    <source>
        <dbReference type="Pfam" id="PF10551"/>
    </source>
</evidence>
<dbReference type="InterPro" id="IPR004330">
    <property type="entry name" value="FAR1_DNA_bnd_dom"/>
</dbReference>
<dbReference type="PANTHER" id="PTHR47718">
    <property type="entry name" value="OS01G0519700 PROTEIN"/>
    <property type="match status" value="1"/>
</dbReference>
<reference evidence="3" key="2">
    <citation type="submission" date="2022-03" db="EMBL/GenBank/DDBJ databases">
        <title>Draft title - Genomic analysis of global carrot germplasm unveils the trajectory of domestication and the origin of high carotenoid orange carrot.</title>
        <authorList>
            <person name="Iorizzo M."/>
            <person name="Ellison S."/>
            <person name="Senalik D."/>
            <person name="Macko-Podgorni A."/>
            <person name="Grzebelus D."/>
            <person name="Bostan H."/>
            <person name="Rolling W."/>
            <person name="Curaba J."/>
            <person name="Simon P."/>
        </authorList>
    </citation>
    <scope>NUCLEOTIDE SEQUENCE</scope>
    <source>
        <tissue evidence="3">Leaf</tissue>
    </source>
</reference>
<dbReference type="PANTHER" id="PTHR47718:SF17">
    <property type="entry name" value="PROTEIN FAR1-RELATED SEQUENCE 5-LIKE"/>
    <property type="match status" value="1"/>
</dbReference>